<keyword evidence="5" id="KW-0170">Cobalt</keyword>
<dbReference type="Pfam" id="PF01642">
    <property type="entry name" value="MM_CoA_mutase"/>
    <property type="match status" value="1"/>
</dbReference>
<keyword evidence="4" id="KW-0413">Isomerase</keyword>
<reference evidence="7 8" key="1">
    <citation type="journal article" date="2023" name="Commun. Biol.">
        <title>Genome analysis of Parmales, the sister group of diatoms, reveals the evolutionary specialization of diatoms from phago-mixotrophs to photoautotrophs.</title>
        <authorList>
            <person name="Ban H."/>
            <person name="Sato S."/>
            <person name="Yoshikawa S."/>
            <person name="Yamada K."/>
            <person name="Nakamura Y."/>
            <person name="Ichinomiya M."/>
            <person name="Sato N."/>
            <person name="Blanc-Mathieu R."/>
            <person name="Endo H."/>
            <person name="Kuwata A."/>
            <person name="Ogata H."/>
        </authorList>
    </citation>
    <scope>NUCLEOTIDE SEQUENCE [LARGE SCALE GENOMIC DNA]</scope>
</reference>
<keyword evidence="3" id="KW-0846">Cobalamin</keyword>
<organism evidence="7 8">
    <name type="scientific">Tetraparma gracilis</name>
    <dbReference type="NCBI Taxonomy" id="2962635"/>
    <lineage>
        <taxon>Eukaryota</taxon>
        <taxon>Sar</taxon>
        <taxon>Stramenopiles</taxon>
        <taxon>Ochrophyta</taxon>
        <taxon>Bolidophyceae</taxon>
        <taxon>Parmales</taxon>
        <taxon>Triparmaceae</taxon>
        <taxon>Tetraparma</taxon>
    </lineage>
</organism>
<name>A0ABQ6M6Y4_9STRA</name>
<proteinExistence type="inferred from homology"/>
<evidence type="ECO:0000259" key="6">
    <source>
        <dbReference type="Pfam" id="PF01642"/>
    </source>
</evidence>
<dbReference type="SUPFAM" id="SSF51703">
    <property type="entry name" value="Cobalamin (vitamin B12)-dependent enzymes"/>
    <property type="match status" value="1"/>
</dbReference>
<accession>A0ABQ6M6Y4</accession>
<evidence type="ECO:0000256" key="1">
    <source>
        <dbReference type="ARBA" id="ARBA00001922"/>
    </source>
</evidence>
<comment type="similarity">
    <text evidence="2">Belongs to the methylmalonyl-CoA mutase family.</text>
</comment>
<evidence type="ECO:0000313" key="7">
    <source>
        <dbReference type="EMBL" id="GMI20779.1"/>
    </source>
</evidence>
<dbReference type="PANTHER" id="PTHR48101">
    <property type="entry name" value="METHYLMALONYL-COA MUTASE, MITOCHONDRIAL-RELATED"/>
    <property type="match status" value="1"/>
</dbReference>
<feature type="domain" description="Methylmalonyl-CoA mutase alpha/beta chain catalytic" evidence="6">
    <location>
        <begin position="101"/>
        <end position="604"/>
    </location>
</feature>
<dbReference type="InterPro" id="IPR006099">
    <property type="entry name" value="MeMalonylCoA_mutase_a/b_cat"/>
</dbReference>
<gene>
    <name evidence="7" type="ORF">TeGR_g4352</name>
</gene>
<evidence type="ECO:0000313" key="8">
    <source>
        <dbReference type="Proteomes" id="UP001165060"/>
    </source>
</evidence>
<dbReference type="SUPFAM" id="SSF52242">
    <property type="entry name" value="Cobalamin (vitamin B12)-binding domain"/>
    <property type="match status" value="1"/>
</dbReference>
<dbReference type="InterPro" id="IPR016176">
    <property type="entry name" value="Cbl-dep_enz_cat"/>
</dbReference>
<keyword evidence="8" id="KW-1185">Reference proteome</keyword>
<evidence type="ECO:0000256" key="2">
    <source>
        <dbReference type="ARBA" id="ARBA00008465"/>
    </source>
</evidence>
<comment type="cofactor">
    <cofactor evidence="1">
        <name>adenosylcob(III)alamin</name>
        <dbReference type="ChEBI" id="CHEBI:18408"/>
    </cofactor>
</comment>
<sequence>MLQSSLRQPALVRSSLRSPSLQSLALRSASLLRPSTCPPAARHQSTWSSEPHEGWIAQYESWNDLAKKESKTSNPITDLVKSDPMLSPIYFGGPPTEENPKMAEFPGVYPFTRGPYASMYVKKPWTVRQYAGFSTAEESNTFYKANIAAGVQGLSVAFDLPTHRGYDSSSERCVGDIGMAGVAIDSIADMNILFDGIALKDVSVSMTMNGAVLPIISMYVQTALEQGASYDQLKGTIQNDILKEFMVRNTYIYPPEQSMRIIADIFGFTSTHMPKYNSISISGYHIHEAGATLDVELAFTIADGMEYVRKAVEAGLDVDDVAPRLSFFFATGMEFYKEVAKLRAARRVWAKVMREKFGAKKKKSWMLRTHCQTSGYSLTSLDPMNNVVRTSVEAMASVMGGCQSLHTNSFDEAIGLPTATSARIARNTQLILQEETKICDVADPWGGSYMMEQLTDDMESEAMQIIGQIEEMGGMTKAIDSGWAKLKVEECATKKQARIDSGEETIVGVNKYRKDKEDLTDVLVIDNVETRRAQIERIDETVAGRDEEAAQACLEKLRESARLEGESTSDGNHPLNLMALSIKASAARCTVGEISLALEDVWGRHVPSTSVVQGAYGAVFEGGKMKDEYQKVQEEVNAFEKREGRRPRILVCKMGQDGHDRGAKVISSGFSDLG</sequence>
<dbReference type="EMBL" id="BRYB01003796">
    <property type="protein sequence ID" value="GMI20779.1"/>
    <property type="molecule type" value="Genomic_DNA"/>
</dbReference>
<dbReference type="PANTHER" id="PTHR48101:SF4">
    <property type="entry name" value="METHYLMALONYL-COA MUTASE, MITOCHONDRIAL"/>
    <property type="match status" value="1"/>
</dbReference>
<dbReference type="Gene3D" id="3.40.50.280">
    <property type="entry name" value="Cobalamin-binding domain"/>
    <property type="match status" value="1"/>
</dbReference>
<dbReference type="Proteomes" id="UP001165060">
    <property type="component" value="Unassembled WGS sequence"/>
</dbReference>
<evidence type="ECO:0000256" key="4">
    <source>
        <dbReference type="ARBA" id="ARBA00023235"/>
    </source>
</evidence>
<dbReference type="Gene3D" id="3.20.20.240">
    <property type="entry name" value="Methylmalonyl-CoA mutase"/>
    <property type="match status" value="1"/>
</dbReference>
<dbReference type="NCBIfam" id="TIGR00641">
    <property type="entry name" value="acid_CoA_mut_N"/>
    <property type="match status" value="1"/>
</dbReference>
<dbReference type="InterPro" id="IPR036724">
    <property type="entry name" value="Cobalamin-bd_sf"/>
</dbReference>
<evidence type="ECO:0000256" key="5">
    <source>
        <dbReference type="ARBA" id="ARBA00023285"/>
    </source>
</evidence>
<comment type="caution">
    <text evidence="7">The sequence shown here is derived from an EMBL/GenBank/DDBJ whole genome shotgun (WGS) entry which is preliminary data.</text>
</comment>
<dbReference type="InterPro" id="IPR006098">
    <property type="entry name" value="MMCoA_mutase_a_cat"/>
</dbReference>
<evidence type="ECO:0000256" key="3">
    <source>
        <dbReference type="ARBA" id="ARBA00022628"/>
    </source>
</evidence>
<dbReference type="NCBIfam" id="NF006944">
    <property type="entry name" value="PRK09426.1"/>
    <property type="match status" value="1"/>
</dbReference>
<protein>
    <recommendedName>
        <fullName evidence="6">Methylmalonyl-CoA mutase alpha/beta chain catalytic domain-containing protein</fullName>
    </recommendedName>
</protein>